<evidence type="ECO:0000313" key="2">
    <source>
        <dbReference type="Proteomes" id="UP000007115"/>
    </source>
</evidence>
<dbReference type="InParanoid" id="G9MRY8"/>
<dbReference type="AlphaFoldDB" id="G9MRY8"/>
<dbReference type="RefSeq" id="XP_013957065.1">
    <property type="nucleotide sequence ID" value="XM_014101590.1"/>
</dbReference>
<dbReference type="HOGENOM" id="CLU_2399973_0_0_1"/>
<keyword evidence="2" id="KW-1185">Reference proteome</keyword>
<gene>
    <name evidence="1" type="ORF">TRIVIDRAFT_222115</name>
</gene>
<sequence>MNPFLGDNPFDPPLLSELSHGASLDEICTFFSSDAPEVAEAPAAEVNFDDDEFAGYENYKRMIEKISDSIFYVIEAILVTQPGADELVKRAGL</sequence>
<name>G9MRY8_HYPVG</name>
<accession>G9MRY8</accession>
<evidence type="ECO:0000313" key="1">
    <source>
        <dbReference type="EMBL" id="EHK22856.1"/>
    </source>
</evidence>
<dbReference type="EMBL" id="ABDF02000006">
    <property type="protein sequence ID" value="EHK22856.1"/>
    <property type="molecule type" value="Genomic_DNA"/>
</dbReference>
<proteinExistence type="predicted"/>
<protein>
    <submittedName>
        <fullName evidence="1">Uncharacterized protein</fullName>
    </submittedName>
</protein>
<dbReference type="Proteomes" id="UP000007115">
    <property type="component" value="Unassembled WGS sequence"/>
</dbReference>
<comment type="caution">
    <text evidence="1">The sequence shown here is derived from an EMBL/GenBank/DDBJ whole genome shotgun (WGS) entry which is preliminary data.</text>
</comment>
<dbReference type="GeneID" id="25791617"/>
<dbReference type="VEuPathDB" id="FungiDB:TRIVIDRAFT_222115"/>
<reference evidence="1 2" key="1">
    <citation type="journal article" date="2011" name="Genome Biol.">
        <title>Comparative genome sequence analysis underscores mycoparasitism as the ancestral life style of Trichoderma.</title>
        <authorList>
            <person name="Kubicek C.P."/>
            <person name="Herrera-Estrella A."/>
            <person name="Seidl-Seiboth V."/>
            <person name="Martinez D.A."/>
            <person name="Druzhinina I.S."/>
            <person name="Thon M."/>
            <person name="Zeilinger S."/>
            <person name="Casas-Flores S."/>
            <person name="Horwitz B.A."/>
            <person name="Mukherjee P.K."/>
            <person name="Mukherjee M."/>
            <person name="Kredics L."/>
            <person name="Alcaraz L.D."/>
            <person name="Aerts A."/>
            <person name="Antal Z."/>
            <person name="Atanasova L."/>
            <person name="Cervantes-Badillo M.G."/>
            <person name="Challacombe J."/>
            <person name="Chertkov O."/>
            <person name="McCluskey K."/>
            <person name="Coulpier F."/>
            <person name="Deshpande N."/>
            <person name="von Doehren H."/>
            <person name="Ebbole D.J."/>
            <person name="Esquivel-Naranjo E.U."/>
            <person name="Fekete E."/>
            <person name="Flipphi M."/>
            <person name="Glaser F."/>
            <person name="Gomez-Rodriguez E.Y."/>
            <person name="Gruber S."/>
            <person name="Han C."/>
            <person name="Henrissat B."/>
            <person name="Hermosa R."/>
            <person name="Hernandez-Onate M."/>
            <person name="Karaffa L."/>
            <person name="Kosti I."/>
            <person name="Le Crom S."/>
            <person name="Lindquist E."/>
            <person name="Lucas S."/>
            <person name="Luebeck M."/>
            <person name="Luebeck P.S."/>
            <person name="Margeot A."/>
            <person name="Metz B."/>
            <person name="Misra M."/>
            <person name="Nevalainen H."/>
            <person name="Omann M."/>
            <person name="Packer N."/>
            <person name="Perrone G."/>
            <person name="Uresti-Rivera E.E."/>
            <person name="Salamov A."/>
            <person name="Schmoll M."/>
            <person name="Seiboth B."/>
            <person name="Shapiro H."/>
            <person name="Sukno S."/>
            <person name="Tamayo-Ramos J.A."/>
            <person name="Tisch D."/>
            <person name="Wiest A."/>
            <person name="Wilkinson H.H."/>
            <person name="Zhang M."/>
            <person name="Coutinho P.M."/>
            <person name="Kenerley C.M."/>
            <person name="Monte E."/>
            <person name="Baker S.E."/>
            <person name="Grigoriev I.V."/>
        </authorList>
    </citation>
    <scope>NUCLEOTIDE SEQUENCE [LARGE SCALE GENOMIC DNA]</scope>
    <source>
        <strain evidence="2">Gv29-8 / FGSC 10586</strain>
    </source>
</reference>
<organism evidence="1 2">
    <name type="scientific">Hypocrea virens (strain Gv29-8 / FGSC 10586)</name>
    <name type="common">Gliocladium virens</name>
    <name type="synonym">Trichoderma virens</name>
    <dbReference type="NCBI Taxonomy" id="413071"/>
    <lineage>
        <taxon>Eukaryota</taxon>
        <taxon>Fungi</taxon>
        <taxon>Dikarya</taxon>
        <taxon>Ascomycota</taxon>
        <taxon>Pezizomycotina</taxon>
        <taxon>Sordariomycetes</taxon>
        <taxon>Hypocreomycetidae</taxon>
        <taxon>Hypocreales</taxon>
        <taxon>Hypocreaceae</taxon>
        <taxon>Trichoderma</taxon>
    </lineage>
</organism>